<feature type="binding site" evidence="2">
    <location>
        <begin position="251"/>
        <end position="252"/>
    </location>
    <ligand>
        <name>ATP</name>
        <dbReference type="ChEBI" id="CHEBI:30616"/>
    </ligand>
</feature>
<accession>S0G197</accession>
<dbReference type="GO" id="GO:0005524">
    <property type="term" value="F:ATP binding"/>
    <property type="evidence" value="ECO:0007669"/>
    <property type="project" value="UniProtKB-KW"/>
</dbReference>
<dbReference type="PROSITE" id="PS51459">
    <property type="entry name" value="FIDO"/>
    <property type="match status" value="1"/>
</dbReference>
<dbReference type="Proteomes" id="UP000014216">
    <property type="component" value="Unassembled WGS sequence"/>
</dbReference>
<dbReference type="RefSeq" id="WP_006964947.1">
    <property type="nucleotide sequence ID" value="NZ_APJX01000002.1"/>
</dbReference>
<dbReference type="InterPro" id="IPR025230">
    <property type="entry name" value="DUF4172"/>
</dbReference>
<dbReference type="SUPFAM" id="SSF140931">
    <property type="entry name" value="Fic-like"/>
    <property type="match status" value="1"/>
</dbReference>
<keyword evidence="2" id="KW-0067">ATP-binding</keyword>
<feature type="active site" evidence="1">
    <location>
        <position position="210"/>
    </location>
</feature>
<gene>
    <name evidence="4" type="ORF">Dpo_2c03760</name>
</gene>
<feature type="domain" description="Fido" evidence="3">
    <location>
        <begin position="118"/>
        <end position="273"/>
    </location>
</feature>
<name>S0G197_9BACT</name>
<keyword evidence="5" id="KW-1185">Reference proteome</keyword>
<evidence type="ECO:0000259" key="3">
    <source>
        <dbReference type="PROSITE" id="PS51459"/>
    </source>
</evidence>
<dbReference type="PATRIC" id="fig|1286635.3.peg.1351"/>
<dbReference type="Pfam" id="PF02661">
    <property type="entry name" value="Fic"/>
    <property type="match status" value="1"/>
</dbReference>
<evidence type="ECO:0000313" key="4">
    <source>
        <dbReference type="EMBL" id="EMS80680.1"/>
    </source>
</evidence>
<feature type="binding site" evidence="2">
    <location>
        <begin position="214"/>
        <end position="221"/>
    </location>
    <ligand>
        <name>ATP</name>
        <dbReference type="ChEBI" id="CHEBI:30616"/>
    </ligand>
</feature>
<dbReference type="InterPro" id="IPR040198">
    <property type="entry name" value="Fido_containing"/>
</dbReference>
<reference evidence="4 5" key="1">
    <citation type="journal article" date="2013" name="Genome Announc.">
        <title>Draft Genome Sequence of Desulfotignum phosphitoxidans DSM 13687 Strain FiPS-3.</title>
        <authorList>
            <person name="Poehlein A."/>
            <person name="Daniel R."/>
            <person name="Simeonova D.D."/>
        </authorList>
    </citation>
    <scope>NUCLEOTIDE SEQUENCE [LARGE SCALE GENOMIC DNA]</scope>
    <source>
        <strain evidence="4 5">DSM 13687</strain>
    </source>
</reference>
<dbReference type="InterPro" id="IPR003812">
    <property type="entry name" value="Fido"/>
</dbReference>
<feature type="binding site" evidence="2">
    <location>
        <position position="259"/>
    </location>
    <ligand>
        <name>ATP</name>
        <dbReference type="ChEBI" id="CHEBI:30616"/>
    </ligand>
</feature>
<dbReference type="EMBL" id="APJX01000002">
    <property type="protein sequence ID" value="EMS80680.1"/>
    <property type="molecule type" value="Genomic_DNA"/>
</dbReference>
<organism evidence="4 5">
    <name type="scientific">Desulfotignum phosphitoxidans DSM 13687</name>
    <dbReference type="NCBI Taxonomy" id="1286635"/>
    <lineage>
        <taxon>Bacteria</taxon>
        <taxon>Pseudomonadati</taxon>
        <taxon>Thermodesulfobacteriota</taxon>
        <taxon>Desulfobacteria</taxon>
        <taxon>Desulfobacterales</taxon>
        <taxon>Desulfobacteraceae</taxon>
        <taxon>Desulfotignum</taxon>
    </lineage>
</organism>
<dbReference type="Gene3D" id="1.10.3290.10">
    <property type="entry name" value="Fido-like domain"/>
    <property type="match status" value="1"/>
</dbReference>
<proteinExistence type="predicted"/>
<dbReference type="Pfam" id="PF13776">
    <property type="entry name" value="DUF4172"/>
    <property type="match status" value="1"/>
</dbReference>
<dbReference type="PANTHER" id="PTHR13504:SF33">
    <property type="entry name" value="FIC FAMILY PROTEIN"/>
    <property type="match status" value="1"/>
</dbReference>
<dbReference type="PANTHER" id="PTHR13504">
    <property type="entry name" value="FIDO DOMAIN-CONTAINING PROTEIN DDB_G0283145"/>
    <property type="match status" value="1"/>
</dbReference>
<dbReference type="AlphaFoldDB" id="S0G197"/>
<protein>
    <submittedName>
        <fullName evidence="4">Fic protein family</fullName>
    </submittedName>
</protein>
<keyword evidence="2" id="KW-0547">Nucleotide-binding</keyword>
<evidence type="ECO:0000256" key="1">
    <source>
        <dbReference type="PIRSR" id="PIRSR640198-1"/>
    </source>
</evidence>
<sequence>MKSKKWNWQQDNWPLFSYDTKRLEPLENEYSKESGISLGVLRHLSKEDLEEFRIEIICNEALKTSEIEGEILDRDSLQSSICKEFGVGEKYLHGNIKPEEAGIAMMMKDLYTNFDSLLTNEILYSWHDKLLNGRTDLDRGKYRTSHDDMRVISGRIDKPKIHFIAPPSSKVPGEMEQFIDWFNRTALGEKATLSPIVRAGIAHLYFVTIHPFEDGNGRIGRALAEKALSQSLGKPTLIALSSTISDKKKEYYNTLELQNKSTQITPWLCYFGKTIIDAQKQTIKQVDFIIAKAKFFRAYKNAS</sequence>
<evidence type="ECO:0000256" key="2">
    <source>
        <dbReference type="PIRSR" id="PIRSR640198-2"/>
    </source>
</evidence>
<evidence type="ECO:0000313" key="5">
    <source>
        <dbReference type="Proteomes" id="UP000014216"/>
    </source>
</evidence>
<dbReference type="InterPro" id="IPR036597">
    <property type="entry name" value="Fido-like_dom_sf"/>
</dbReference>
<comment type="caution">
    <text evidence="4">The sequence shown here is derived from an EMBL/GenBank/DDBJ whole genome shotgun (WGS) entry which is preliminary data.</text>
</comment>